<name>F5L6V6_CALTT</name>
<gene>
    <name evidence="2" type="ORF">CathTA2_1556</name>
    <name evidence="3" type="ORF">HUR95_00155</name>
</gene>
<evidence type="ECO:0000313" key="2">
    <source>
        <dbReference type="EMBL" id="EGL82942.1"/>
    </source>
</evidence>
<reference evidence="2 4" key="1">
    <citation type="journal article" date="2011" name="J. Bacteriol.">
        <title>Draft genome sequence of the thermoalkaliphilic Caldalkalibacillus thermarum strain TA2.A1.</title>
        <authorList>
            <person name="Kalamorz F."/>
            <person name="Keis S."/>
            <person name="McMillan D.G."/>
            <person name="Olsson K."/>
            <person name="Stanton J.A."/>
            <person name="Stockwell P."/>
            <person name="Black M.A."/>
            <person name="Klingeman D.M."/>
            <person name="Land M.L."/>
            <person name="Han C.S."/>
            <person name="Martin S.L."/>
            <person name="Becher S.A."/>
            <person name="Peddie C.J."/>
            <person name="Morgan H.W."/>
            <person name="Matthies D."/>
            <person name="Preiss L."/>
            <person name="Meier T."/>
            <person name="Brown S.D."/>
            <person name="Cook G.M."/>
        </authorList>
    </citation>
    <scope>NUCLEOTIDE SEQUENCE [LARGE SCALE GENOMIC DNA]</scope>
    <source>
        <strain evidence="2 4">TA2.A1</strain>
    </source>
</reference>
<reference evidence="3 5" key="2">
    <citation type="journal article" date="2020" name="Extremophiles">
        <title>Genomic analysis of Caldalkalibacillus thermarum TA2.A1 reveals aerobic alkaliphilic metabolism and evolutionary hallmarks linking alkaliphilic bacteria and plant life.</title>
        <authorList>
            <person name="de Jong S.I."/>
            <person name="van den Broek M.A."/>
            <person name="Merkel A.Y."/>
            <person name="de la Torre Cortes P."/>
            <person name="Kalamorz F."/>
            <person name="Cook G.M."/>
            <person name="van Loosdrecht M.C.M."/>
            <person name="McMillan D.G.G."/>
        </authorList>
    </citation>
    <scope>NUCLEOTIDE SEQUENCE [LARGE SCALE GENOMIC DNA]</scope>
    <source>
        <strain evidence="3 5">TA2.A1</strain>
    </source>
</reference>
<keyword evidence="1" id="KW-0812">Transmembrane</keyword>
<dbReference type="AlphaFoldDB" id="F5L6V6"/>
<evidence type="ECO:0000313" key="4">
    <source>
        <dbReference type="Proteomes" id="UP000010716"/>
    </source>
</evidence>
<protein>
    <submittedName>
        <fullName evidence="2">Uncharacterized protein</fullName>
    </submittedName>
</protein>
<keyword evidence="1" id="KW-0472">Membrane</keyword>
<keyword evidence="5" id="KW-1185">Reference proteome</keyword>
<evidence type="ECO:0000313" key="5">
    <source>
        <dbReference type="Proteomes" id="UP000825179"/>
    </source>
</evidence>
<dbReference type="EMBL" id="AFCE01000132">
    <property type="protein sequence ID" value="EGL82942.1"/>
    <property type="molecule type" value="Genomic_DNA"/>
</dbReference>
<sequence length="71" mass="8066">MELFAWLPSLILFGGCIYVIYLLLMKVVLVRRMDCQVCLYSFKSPLGKVKVACPHCGAQYIIRKDKTVKGP</sequence>
<reference evidence="3" key="3">
    <citation type="submission" date="2021-08" db="EMBL/GenBank/DDBJ databases">
        <authorList>
            <person name="de Jong S."/>
            <person name="van den Broek M."/>
            <person name="Merkel A."/>
            <person name="de la Torre Cortes P."/>
            <person name="Kalamorz F."/>
            <person name="Cook G."/>
            <person name="van Loosdrecht M."/>
            <person name="McMillan D."/>
        </authorList>
    </citation>
    <scope>NUCLEOTIDE SEQUENCE</scope>
    <source>
        <strain evidence="3">TA2.A1</strain>
    </source>
</reference>
<keyword evidence="1" id="KW-1133">Transmembrane helix</keyword>
<organism evidence="2 4">
    <name type="scientific">Caldalkalibacillus thermarum (strain TA2.A1)</name>
    <dbReference type="NCBI Taxonomy" id="986075"/>
    <lineage>
        <taxon>Bacteria</taxon>
        <taxon>Bacillati</taxon>
        <taxon>Bacillota</taxon>
        <taxon>Bacilli</taxon>
        <taxon>Bacillales</taxon>
        <taxon>Bacillaceae</taxon>
        <taxon>Caldalkalibacillus</taxon>
    </lineage>
</organism>
<dbReference type="KEGG" id="cthu:HUR95_00155"/>
<evidence type="ECO:0000256" key="1">
    <source>
        <dbReference type="SAM" id="Phobius"/>
    </source>
</evidence>
<dbReference type="RefSeq" id="WP_007504551.1">
    <property type="nucleotide sequence ID" value="NZ_AFCE01000132.1"/>
</dbReference>
<dbReference type="Proteomes" id="UP000010716">
    <property type="component" value="Unassembled WGS sequence"/>
</dbReference>
<evidence type="ECO:0000313" key="3">
    <source>
        <dbReference type="EMBL" id="QZT33901.1"/>
    </source>
</evidence>
<dbReference type="EMBL" id="CP082237">
    <property type="protein sequence ID" value="QZT33901.1"/>
    <property type="molecule type" value="Genomic_DNA"/>
</dbReference>
<dbReference type="Proteomes" id="UP000825179">
    <property type="component" value="Chromosome"/>
</dbReference>
<proteinExistence type="predicted"/>
<accession>F5L6V6</accession>
<feature type="transmembrane region" description="Helical" evidence="1">
    <location>
        <begin position="6"/>
        <end position="24"/>
    </location>
</feature>